<proteinExistence type="predicted"/>
<reference evidence="2" key="1">
    <citation type="submission" date="2021-05" db="EMBL/GenBank/DDBJ databases">
        <authorList>
            <person name="Alioto T."/>
            <person name="Alioto T."/>
            <person name="Gomez Garrido J."/>
        </authorList>
    </citation>
    <scope>NUCLEOTIDE SEQUENCE</scope>
</reference>
<evidence type="ECO:0000256" key="1">
    <source>
        <dbReference type="SAM" id="Phobius"/>
    </source>
</evidence>
<feature type="transmembrane region" description="Helical" evidence="1">
    <location>
        <begin position="40"/>
        <end position="66"/>
    </location>
</feature>
<keyword evidence="1" id="KW-0472">Membrane</keyword>
<feature type="transmembrane region" description="Helical" evidence="1">
    <location>
        <begin position="105"/>
        <end position="127"/>
    </location>
</feature>
<feature type="transmembrane region" description="Helical" evidence="1">
    <location>
        <begin position="72"/>
        <end position="93"/>
    </location>
</feature>
<name>A0A8D8ZFC8_9HEMI</name>
<organism evidence="2">
    <name type="scientific">Cacopsylla melanoneura</name>
    <dbReference type="NCBI Taxonomy" id="428564"/>
    <lineage>
        <taxon>Eukaryota</taxon>
        <taxon>Metazoa</taxon>
        <taxon>Ecdysozoa</taxon>
        <taxon>Arthropoda</taxon>
        <taxon>Hexapoda</taxon>
        <taxon>Insecta</taxon>
        <taxon>Pterygota</taxon>
        <taxon>Neoptera</taxon>
        <taxon>Paraneoptera</taxon>
        <taxon>Hemiptera</taxon>
        <taxon>Sternorrhyncha</taxon>
        <taxon>Psylloidea</taxon>
        <taxon>Psyllidae</taxon>
        <taxon>Psyllinae</taxon>
        <taxon>Cacopsylla</taxon>
    </lineage>
</organism>
<dbReference type="AlphaFoldDB" id="A0A8D8ZFC8"/>
<sequence length="137" mass="16266">MPFSFLLFDLCLLIYNFVSFPISILFLYESNKEEKHFPSLVFLPVGLYHSLFFLAFVSLSLVYLSILCLFPYIFPAFAFLFPSLVLVSFRPFFFIESKVHYRTFFFLFFLYFPFSLVLLFSFLSFSLSCSLRSRLCI</sequence>
<feature type="transmembrane region" description="Helical" evidence="1">
    <location>
        <begin position="6"/>
        <end position="28"/>
    </location>
</feature>
<protein>
    <submittedName>
        <fullName evidence="2">Uncharacterized protein</fullName>
    </submittedName>
</protein>
<dbReference type="EMBL" id="HBUF01511427">
    <property type="protein sequence ID" value="CAG6746763.1"/>
    <property type="molecule type" value="Transcribed_RNA"/>
</dbReference>
<keyword evidence="1" id="KW-0812">Transmembrane</keyword>
<dbReference type="EMBL" id="HBUF01511428">
    <property type="protein sequence ID" value="CAG6746765.1"/>
    <property type="molecule type" value="Transcribed_RNA"/>
</dbReference>
<accession>A0A8D8ZFC8</accession>
<evidence type="ECO:0000313" key="2">
    <source>
        <dbReference type="EMBL" id="CAG6746763.1"/>
    </source>
</evidence>
<keyword evidence="1" id="KW-1133">Transmembrane helix</keyword>